<dbReference type="InterPro" id="IPR036188">
    <property type="entry name" value="FAD/NAD-bd_sf"/>
</dbReference>
<dbReference type="EMBL" id="CP009223">
    <property type="protein sequence ID" value="AIM62828.1"/>
    <property type="molecule type" value="Genomic_DNA"/>
</dbReference>
<dbReference type="InterPro" id="IPR050260">
    <property type="entry name" value="FAD-bd_OxRdtase"/>
</dbReference>
<dbReference type="AlphaFoldDB" id="A0A075TVC9"/>
<dbReference type="InterPro" id="IPR023753">
    <property type="entry name" value="FAD/NAD-binding_dom"/>
</dbReference>
<dbReference type="PATRIC" id="fig|759620.7.peg.556"/>
<dbReference type="STRING" id="759620.WS105_0573"/>
<feature type="domain" description="FAD/NAD(P)-binding" evidence="9">
    <location>
        <begin position="1"/>
        <end position="304"/>
    </location>
</feature>
<evidence type="ECO:0000256" key="6">
    <source>
        <dbReference type="ARBA" id="ARBA00023097"/>
    </source>
</evidence>
<proteinExistence type="inferred from homology"/>
<organism evidence="10 11">
    <name type="scientific">Weissella ceti</name>
    <dbReference type="NCBI Taxonomy" id="759620"/>
    <lineage>
        <taxon>Bacteria</taxon>
        <taxon>Bacillati</taxon>
        <taxon>Bacillota</taxon>
        <taxon>Bacilli</taxon>
        <taxon>Lactobacillales</taxon>
        <taxon>Lactobacillaceae</taxon>
        <taxon>Weissella</taxon>
    </lineage>
</organism>
<reference evidence="11" key="2">
    <citation type="submission" date="2014-08" db="EMBL/GenBank/DDBJ databases">
        <title>Complete genome of Weissella ceti strain WS74 isolated from diseased rainbow trout in Brazil.</title>
        <authorList>
            <person name="Figueiredo H.C.P."/>
            <person name="Leal C.A.G."/>
            <person name="Pereira F.L."/>
            <person name="Soares S.C."/>
            <person name="Dorella F.A."/>
            <person name="Carvalho A.F."/>
            <person name="Azevedo V.A.C."/>
        </authorList>
    </citation>
    <scope>NUCLEOTIDE SEQUENCE [LARGE SCALE GENOMIC DNA]</scope>
    <source>
        <strain evidence="11">WS74</strain>
    </source>
</reference>
<dbReference type="SUPFAM" id="SSF51905">
    <property type="entry name" value="FAD/NAD(P)-binding domain"/>
    <property type="match status" value="1"/>
</dbReference>
<evidence type="ECO:0000256" key="3">
    <source>
        <dbReference type="ARBA" id="ARBA00022630"/>
    </source>
</evidence>
<gene>
    <name evidence="10" type="ORF">WS74_0576</name>
</gene>
<comment type="cofactor">
    <cofactor evidence="1">
        <name>FAD</name>
        <dbReference type="ChEBI" id="CHEBI:57692"/>
    </cofactor>
</comment>
<dbReference type="Pfam" id="PF07992">
    <property type="entry name" value="Pyr_redox_2"/>
    <property type="match status" value="1"/>
</dbReference>
<dbReference type="Pfam" id="PF02852">
    <property type="entry name" value="Pyr_redox_dim"/>
    <property type="match status" value="1"/>
</dbReference>
<dbReference type="KEGG" id="wce:WS08_0575"/>
<evidence type="ECO:0000256" key="2">
    <source>
        <dbReference type="ARBA" id="ARBA00009130"/>
    </source>
</evidence>
<dbReference type="KEGG" id="wct:WS74_0576"/>
<sequence>MKVAVIGSTHAGVFSAKSIKAEQPNADIHVFERHDNVSFLSCGIALWVGDQVSDPNRMFYESPESMREQGINMHMQTDVLEADLATKTLQIKDLVTGEITTEVFDRIVIATGSKAVVPPLPGIDSEKIYFSKTWSDANILREITPEIKKVVVIGAGYIGAELAEQLSHKGKEVTLIDATDRVMSRTASKEFSSVYEDAFISHGVDLALNEMVVGFEDTDTGIIVNTDQGSYEADMAVLSIGFTPNTELFAGQLDMLGNGAIVTDKYMETSVAGVFSAGDASAVFSTPTQSYDYIPLATNAIRQGMVIGRNIVTPTLAHPGTQSTSAVELYELAFASTGLNKVSAAVKGLDAETVLIEEDYRPDFMLTTEKVQCSLTWEKATGRIIGAEFMSKHDISQAANVVSLAIENNMTIEQLALTDFFFQPNFDQPLNYISSVALKAVTTARGAQ</sequence>
<evidence type="ECO:0000256" key="7">
    <source>
        <dbReference type="ARBA" id="ARBA00023284"/>
    </source>
</evidence>
<dbReference type="Proteomes" id="UP000029079">
    <property type="component" value="Chromosome"/>
</dbReference>
<evidence type="ECO:0000256" key="4">
    <source>
        <dbReference type="ARBA" id="ARBA00022827"/>
    </source>
</evidence>
<dbReference type="GO" id="GO:0016491">
    <property type="term" value="F:oxidoreductase activity"/>
    <property type="evidence" value="ECO:0007669"/>
    <property type="project" value="UniProtKB-KW"/>
</dbReference>
<dbReference type="OrthoDB" id="9802028at2"/>
<dbReference type="Gene3D" id="3.30.390.30">
    <property type="match status" value="1"/>
</dbReference>
<evidence type="ECO:0000256" key="5">
    <source>
        <dbReference type="ARBA" id="ARBA00023002"/>
    </source>
</evidence>
<dbReference type="KEGG" id="wci:WS105_0573"/>
<dbReference type="PANTHER" id="PTHR43429">
    <property type="entry name" value="PYRIDINE NUCLEOTIDE-DISULFIDE OXIDOREDUCTASE DOMAIN-CONTAINING"/>
    <property type="match status" value="1"/>
</dbReference>
<evidence type="ECO:0000259" key="8">
    <source>
        <dbReference type="Pfam" id="PF02852"/>
    </source>
</evidence>
<evidence type="ECO:0000313" key="10">
    <source>
        <dbReference type="EMBL" id="AIM62828.1"/>
    </source>
</evidence>
<accession>A0A075TVC9</accession>
<dbReference type="Gene3D" id="3.50.50.60">
    <property type="entry name" value="FAD/NAD(P)-binding domain"/>
    <property type="match status" value="2"/>
</dbReference>
<dbReference type="PRINTS" id="PR00368">
    <property type="entry name" value="FADPNR"/>
</dbReference>
<feature type="domain" description="Pyridine nucleotide-disulphide oxidoreductase dimerisation" evidence="8">
    <location>
        <begin position="331"/>
        <end position="427"/>
    </location>
</feature>
<name>A0A075TVC9_9LACO</name>
<dbReference type="RefSeq" id="WP_009765327.1">
    <property type="nucleotide sequence ID" value="NZ_CP009223.1"/>
</dbReference>
<dbReference type="SUPFAM" id="SSF55424">
    <property type="entry name" value="FAD/NAD-linked reductases, dimerisation (C-terminal) domain"/>
    <property type="match status" value="1"/>
</dbReference>
<keyword evidence="3" id="KW-0285">Flavoprotein</keyword>
<protein>
    <submittedName>
        <fullName evidence="10">NAD(FAD)-dependent dehydrogenase</fullName>
    </submittedName>
</protein>
<dbReference type="PANTHER" id="PTHR43429:SF1">
    <property type="entry name" value="NAD(P)H SULFUR OXIDOREDUCTASE (COA-DEPENDENT)"/>
    <property type="match status" value="1"/>
</dbReference>
<evidence type="ECO:0000313" key="11">
    <source>
        <dbReference type="Proteomes" id="UP000029079"/>
    </source>
</evidence>
<reference evidence="10 11" key="1">
    <citation type="journal article" date="2014" name="Genome Announc.">
        <title>Complete Genome Sequences of Fish Pathogenic Weissella ceti Strains WS74 and WS105.</title>
        <authorList>
            <person name="Figueiredo H.C."/>
            <person name="Leal C.A."/>
            <person name="Dorella F.A."/>
            <person name="Carvalho A.F."/>
            <person name="Soares S.C."/>
            <person name="Pereira F.L."/>
            <person name="Azevedo V.A."/>
        </authorList>
    </citation>
    <scope>NUCLEOTIDE SEQUENCE [LARGE SCALE GENOMIC DNA]</scope>
    <source>
        <strain evidence="10 11">WS74</strain>
    </source>
</reference>
<dbReference type="PRINTS" id="PR00411">
    <property type="entry name" value="PNDRDTASEI"/>
</dbReference>
<keyword evidence="7" id="KW-0676">Redox-active center</keyword>
<evidence type="ECO:0000259" key="9">
    <source>
        <dbReference type="Pfam" id="PF07992"/>
    </source>
</evidence>
<dbReference type="InterPro" id="IPR016156">
    <property type="entry name" value="FAD/NAD-linked_Rdtase_dimer_sf"/>
</dbReference>
<keyword evidence="4" id="KW-0274">FAD</keyword>
<dbReference type="InterPro" id="IPR004099">
    <property type="entry name" value="Pyr_nucl-diS_OxRdtase_dimer"/>
</dbReference>
<keyword evidence="6" id="KW-0558">Oxidation</keyword>
<keyword evidence="5" id="KW-0560">Oxidoreductase</keyword>
<keyword evidence="11" id="KW-1185">Reference proteome</keyword>
<evidence type="ECO:0000256" key="1">
    <source>
        <dbReference type="ARBA" id="ARBA00001974"/>
    </source>
</evidence>
<comment type="similarity">
    <text evidence="2">Belongs to the class-III pyridine nucleotide-disulfide oxidoreductase family.</text>
</comment>